<dbReference type="PANTHER" id="PTHR10519">
    <property type="entry name" value="GABA-B RECEPTOR"/>
    <property type="match status" value="1"/>
</dbReference>
<dbReference type="InterPro" id="IPR001828">
    <property type="entry name" value="ANF_lig-bd_rcpt"/>
</dbReference>
<keyword evidence="4" id="KW-0297">G-protein coupled receptor</keyword>
<evidence type="ECO:0000259" key="9">
    <source>
        <dbReference type="Pfam" id="PF01094"/>
    </source>
</evidence>
<dbReference type="Gene3D" id="3.40.50.2300">
    <property type="match status" value="2"/>
</dbReference>
<evidence type="ECO:0000256" key="2">
    <source>
        <dbReference type="ARBA" id="ARBA00022692"/>
    </source>
</evidence>
<dbReference type="PRINTS" id="PR01176">
    <property type="entry name" value="GABABRECEPTR"/>
</dbReference>
<keyword evidence="2" id="KW-0812">Transmembrane</keyword>
<protein>
    <submittedName>
        <fullName evidence="11">Gamma-aminobutyric acid type B receptor subunit 1-like</fullName>
    </submittedName>
</protein>
<dbReference type="PANTHER" id="PTHR10519:SF79">
    <property type="entry name" value="RECEPTOR LIGAND BINDING REGION DOMAIN-CONTAINING PROTEIN"/>
    <property type="match status" value="1"/>
</dbReference>
<evidence type="ECO:0000313" key="10">
    <source>
        <dbReference type="Proteomes" id="UP000694845"/>
    </source>
</evidence>
<dbReference type="RefSeq" id="XP_022083811.1">
    <property type="nucleotide sequence ID" value="XM_022228119.1"/>
</dbReference>
<dbReference type="GO" id="GO:0038039">
    <property type="term" value="C:G protein-coupled receptor heterodimeric complex"/>
    <property type="evidence" value="ECO:0007669"/>
    <property type="project" value="TreeGrafter"/>
</dbReference>
<keyword evidence="7" id="KW-0325">Glycoprotein</keyword>
<evidence type="ECO:0000256" key="7">
    <source>
        <dbReference type="ARBA" id="ARBA00023180"/>
    </source>
</evidence>
<dbReference type="Proteomes" id="UP000694845">
    <property type="component" value="Unplaced"/>
</dbReference>
<organism evidence="10 11">
    <name type="scientific">Acanthaster planci</name>
    <name type="common">Crown-of-thorns starfish</name>
    <dbReference type="NCBI Taxonomy" id="133434"/>
    <lineage>
        <taxon>Eukaryota</taxon>
        <taxon>Metazoa</taxon>
        <taxon>Echinodermata</taxon>
        <taxon>Eleutherozoa</taxon>
        <taxon>Asterozoa</taxon>
        <taxon>Asteroidea</taxon>
        <taxon>Valvatacea</taxon>
        <taxon>Valvatida</taxon>
        <taxon>Acanthasteridae</taxon>
        <taxon>Acanthaster</taxon>
    </lineage>
</organism>
<keyword evidence="8" id="KW-0807">Transducer</keyword>
<keyword evidence="6" id="KW-0675">Receptor</keyword>
<dbReference type="AlphaFoldDB" id="A0A8B7XVA6"/>
<dbReference type="OrthoDB" id="17569at2759"/>
<evidence type="ECO:0000256" key="6">
    <source>
        <dbReference type="ARBA" id="ARBA00023170"/>
    </source>
</evidence>
<proteinExistence type="predicted"/>
<dbReference type="GO" id="GO:0004965">
    <property type="term" value="F:G protein-coupled GABA receptor activity"/>
    <property type="evidence" value="ECO:0007669"/>
    <property type="project" value="InterPro"/>
</dbReference>
<dbReference type="GeneID" id="110975546"/>
<evidence type="ECO:0000256" key="1">
    <source>
        <dbReference type="ARBA" id="ARBA00004370"/>
    </source>
</evidence>
<evidence type="ECO:0000313" key="11">
    <source>
        <dbReference type="RefSeq" id="XP_022083811.1"/>
    </source>
</evidence>
<dbReference type="InterPro" id="IPR028082">
    <property type="entry name" value="Peripla_BP_I"/>
</dbReference>
<dbReference type="KEGG" id="aplc:110975546"/>
<gene>
    <name evidence="11" type="primary">LOC110975546</name>
</gene>
<evidence type="ECO:0000256" key="4">
    <source>
        <dbReference type="ARBA" id="ARBA00023040"/>
    </source>
</evidence>
<dbReference type="InterPro" id="IPR002455">
    <property type="entry name" value="GPCR3_GABA-B"/>
</dbReference>
<evidence type="ECO:0000256" key="5">
    <source>
        <dbReference type="ARBA" id="ARBA00023136"/>
    </source>
</evidence>
<dbReference type="SUPFAM" id="SSF53822">
    <property type="entry name" value="Periplasmic binding protein-like I"/>
    <property type="match status" value="1"/>
</dbReference>
<dbReference type="GO" id="GO:0007214">
    <property type="term" value="P:gamma-aminobutyric acid signaling pathway"/>
    <property type="evidence" value="ECO:0007669"/>
    <property type="project" value="TreeGrafter"/>
</dbReference>
<name>A0A8B7XVA6_ACAPL</name>
<keyword evidence="10" id="KW-1185">Reference proteome</keyword>
<sequence length="136" mass="15532">MPVALNRFYEFVYEPPVKVAIYGPFLSSLTEVVAEVIGKWNIVEMSPSATTPVLSERERYPHIYRMITSAAGFSSAEFRMCRLFGWNKIATLHETTEPHVGTIHELQRLISTSNLSIIAAESFYKDPYEAMERLKL</sequence>
<dbReference type="Pfam" id="PF01094">
    <property type="entry name" value="ANF_receptor"/>
    <property type="match status" value="1"/>
</dbReference>
<keyword evidence="3" id="KW-1133">Transmembrane helix</keyword>
<reference evidence="11" key="1">
    <citation type="submission" date="2025-08" db="UniProtKB">
        <authorList>
            <consortium name="RefSeq"/>
        </authorList>
    </citation>
    <scope>IDENTIFICATION</scope>
</reference>
<comment type="subcellular location">
    <subcellularLocation>
        <location evidence="1">Membrane</location>
    </subcellularLocation>
</comment>
<accession>A0A8B7XVA6</accession>
<feature type="domain" description="Receptor ligand binding region" evidence="9">
    <location>
        <begin position="4"/>
        <end position="132"/>
    </location>
</feature>
<evidence type="ECO:0000256" key="3">
    <source>
        <dbReference type="ARBA" id="ARBA00022989"/>
    </source>
</evidence>
<dbReference type="OMA" id="VAMRRFY"/>
<evidence type="ECO:0000256" key="8">
    <source>
        <dbReference type="ARBA" id="ARBA00023224"/>
    </source>
</evidence>
<keyword evidence="5" id="KW-0472">Membrane</keyword>